<dbReference type="InterPro" id="IPR015797">
    <property type="entry name" value="NUDIX_hydrolase-like_dom_sf"/>
</dbReference>
<dbReference type="InterPro" id="IPR020084">
    <property type="entry name" value="NUDIX_hydrolase_CS"/>
</dbReference>
<evidence type="ECO:0000256" key="4">
    <source>
        <dbReference type="ARBA" id="ARBA00022801"/>
    </source>
</evidence>
<dbReference type="GO" id="GO:0042262">
    <property type="term" value="P:DNA protection"/>
    <property type="evidence" value="ECO:0007669"/>
    <property type="project" value="TreeGrafter"/>
</dbReference>
<protein>
    <recommendedName>
        <fullName evidence="6">Nudix hydrolase domain-containing protein</fullName>
    </recommendedName>
</protein>
<comment type="similarity">
    <text evidence="2">Belongs to the Nudix hydrolase family.</text>
</comment>
<reference evidence="7" key="1">
    <citation type="submission" date="2021-02" db="EMBL/GenBank/DDBJ databases">
        <title>Psilocybe cubensis genome.</title>
        <authorList>
            <person name="Mckernan K.J."/>
            <person name="Crawford S."/>
            <person name="Trippe A."/>
            <person name="Kane L.T."/>
            <person name="Mclaughlin S."/>
        </authorList>
    </citation>
    <scope>NUCLEOTIDE SEQUENCE [LARGE SCALE GENOMIC DNA]</scope>
    <source>
        <strain evidence="7">MGC-MH-2018</strain>
    </source>
</reference>
<gene>
    <name evidence="7" type="ORF">JR316_011423</name>
</gene>
<dbReference type="Gene3D" id="3.90.79.10">
    <property type="entry name" value="Nucleoside Triphosphate Pyrophosphohydrolase"/>
    <property type="match status" value="1"/>
</dbReference>
<dbReference type="PANTHER" id="PTHR43758:SF2">
    <property type="entry name" value="OXIDIZED PURINE NUCLEOSIDE TRIPHOSPHATE HYDROLASE"/>
    <property type="match status" value="1"/>
</dbReference>
<organism evidence="7">
    <name type="scientific">Psilocybe cubensis</name>
    <name type="common">Psychedelic mushroom</name>
    <name type="synonym">Stropharia cubensis</name>
    <dbReference type="NCBI Taxonomy" id="181762"/>
    <lineage>
        <taxon>Eukaryota</taxon>
        <taxon>Fungi</taxon>
        <taxon>Dikarya</taxon>
        <taxon>Basidiomycota</taxon>
        <taxon>Agaricomycotina</taxon>
        <taxon>Agaricomycetes</taxon>
        <taxon>Agaricomycetidae</taxon>
        <taxon>Agaricales</taxon>
        <taxon>Agaricineae</taxon>
        <taxon>Strophariaceae</taxon>
        <taxon>Psilocybe</taxon>
    </lineage>
</organism>
<dbReference type="OrthoDB" id="447842at2759"/>
<evidence type="ECO:0000256" key="3">
    <source>
        <dbReference type="ARBA" id="ARBA00022723"/>
    </source>
</evidence>
<dbReference type="CDD" id="cd03427">
    <property type="entry name" value="NUDIX_MTH1_Nudt1"/>
    <property type="match status" value="1"/>
</dbReference>
<keyword evidence="5" id="KW-0460">Magnesium</keyword>
<keyword evidence="4" id="KW-0378">Hydrolase</keyword>
<dbReference type="GO" id="GO:0008413">
    <property type="term" value="F:8-oxo-7,8-dihydroguanosine triphosphate pyrophosphatase activity"/>
    <property type="evidence" value="ECO:0007669"/>
    <property type="project" value="TreeGrafter"/>
</dbReference>
<name>A0A8H8CG25_PSICU</name>
<sequence>MLNIPPGLEYLITGSTILDPFTSGGDSQNWLPYTQVKQYTNAFVFKDSKARTPSVSCVCIIDVETTSGGKVDHGETSLQAAARELQEECGITAPLVHTGTLFFVLEGEEWVLHAEVYRADTYQGIVTESEEMRPEWFSTRTGDEGKVGEPPALPFAQMWESDVVFFPLLLSKQTFVGRADFIRDGVEFKLHKWWYATVPAT</sequence>
<accession>A0A8H8CG25</accession>
<comment type="caution">
    <text evidence="7">The sequence shown here is derived from an EMBL/GenBank/DDBJ whole genome shotgun (WGS) entry which is preliminary data.</text>
</comment>
<dbReference type="InterPro" id="IPR000086">
    <property type="entry name" value="NUDIX_hydrolase_dom"/>
</dbReference>
<dbReference type="PROSITE" id="PS00893">
    <property type="entry name" value="NUDIX_BOX"/>
    <property type="match status" value="1"/>
</dbReference>
<evidence type="ECO:0000256" key="2">
    <source>
        <dbReference type="ARBA" id="ARBA00005582"/>
    </source>
</evidence>
<dbReference type="Pfam" id="PF00293">
    <property type="entry name" value="NUDIX"/>
    <property type="match status" value="1"/>
</dbReference>
<keyword evidence="3" id="KW-0479">Metal-binding</keyword>
<comment type="cofactor">
    <cofactor evidence="1">
        <name>Mg(2+)</name>
        <dbReference type="ChEBI" id="CHEBI:18420"/>
    </cofactor>
</comment>
<dbReference type="GO" id="GO:0005737">
    <property type="term" value="C:cytoplasm"/>
    <property type="evidence" value="ECO:0007669"/>
    <property type="project" value="TreeGrafter"/>
</dbReference>
<dbReference type="AlphaFoldDB" id="A0A8H8CG25"/>
<feature type="domain" description="Nudix hydrolase" evidence="6">
    <location>
        <begin position="66"/>
        <end position="138"/>
    </location>
</feature>
<evidence type="ECO:0000256" key="1">
    <source>
        <dbReference type="ARBA" id="ARBA00001946"/>
    </source>
</evidence>
<evidence type="ECO:0000256" key="5">
    <source>
        <dbReference type="ARBA" id="ARBA00022842"/>
    </source>
</evidence>
<dbReference type="GO" id="GO:0046872">
    <property type="term" value="F:metal ion binding"/>
    <property type="evidence" value="ECO:0007669"/>
    <property type="project" value="UniProtKB-KW"/>
</dbReference>
<dbReference type="EMBL" id="JAFIQS010000014">
    <property type="protein sequence ID" value="KAG5163640.1"/>
    <property type="molecule type" value="Genomic_DNA"/>
</dbReference>
<evidence type="ECO:0000259" key="6">
    <source>
        <dbReference type="Pfam" id="PF00293"/>
    </source>
</evidence>
<evidence type="ECO:0000313" key="7">
    <source>
        <dbReference type="EMBL" id="KAG5163640.1"/>
    </source>
</evidence>
<dbReference type="SUPFAM" id="SSF55811">
    <property type="entry name" value="Nudix"/>
    <property type="match status" value="1"/>
</dbReference>
<dbReference type="PANTHER" id="PTHR43758">
    <property type="entry name" value="7,8-DIHYDRO-8-OXOGUANINE TRIPHOSPHATASE"/>
    <property type="match status" value="1"/>
</dbReference>
<proteinExistence type="inferred from homology"/>